<dbReference type="InterPro" id="IPR036390">
    <property type="entry name" value="WH_DNA-bd_sf"/>
</dbReference>
<dbReference type="InterPro" id="IPR000600">
    <property type="entry name" value="ROK"/>
</dbReference>
<dbReference type="RefSeq" id="WP_179429472.1">
    <property type="nucleotide sequence ID" value="NZ_JACBZP010000001.1"/>
</dbReference>
<reference evidence="3 4" key="1">
    <citation type="submission" date="2020-07" db="EMBL/GenBank/DDBJ databases">
        <title>Sequencing the genomes of 1000 actinobacteria strains.</title>
        <authorList>
            <person name="Klenk H.-P."/>
        </authorList>
    </citation>
    <scope>NUCLEOTIDE SEQUENCE [LARGE SCALE GENOMIC DNA]</scope>
    <source>
        <strain evidence="3 4">DSM 26341</strain>
    </source>
</reference>
<sequence>MRRGSNLGQLGGFNQAVILDSIRRAADGVSRTELAQSTGLTTQTVSNIARRLLDQRLIREDRTTSSGPGKPRIVLELEGGTLYAAGIHIDPAVITFVLLDLRGTVVARARRNMPASPAPNKIVRLMARAIDKMIADAGIARSKLLGIGIASPGPIDEEHGIVVGPPLLQGWTTVPLRSALYEATHLPILLNKDSTAAAVAELWFGGSRDPGSFAFIYLGTGIGAGLVLDNAVVQGSHNNLGEIGHLCSGEDGPLCDCGRADCVGAATSPRYLVGQAVDAGLIDARPETAHPREINVAYRKLCKLADADDPHARRIVDDAARKLGRAVEDIANMLDLDKVIFGGPMWSPIADHVLRRLGPVLKRRFVATAIHEVELSGSRLGDNVGAIGAASLVLDHKLSPDPAGLILNS</sequence>
<dbReference type="SUPFAM" id="SSF53067">
    <property type="entry name" value="Actin-like ATPase domain"/>
    <property type="match status" value="1"/>
</dbReference>
<name>A0A7Z0D5E2_9MICO</name>
<dbReference type="InterPro" id="IPR036388">
    <property type="entry name" value="WH-like_DNA-bd_sf"/>
</dbReference>
<dbReference type="Gene3D" id="3.30.420.40">
    <property type="match status" value="2"/>
</dbReference>
<dbReference type="GO" id="GO:0003700">
    <property type="term" value="F:DNA-binding transcription factor activity"/>
    <property type="evidence" value="ECO:0007669"/>
    <property type="project" value="InterPro"/>
</dbReference>
<evidence type="ECO:0000256" key="1">
    <source>
        <dbReference type="ARBA" id="ARBA00006479"/>
    </source>
</evidence>
<accession>A0A7Z0D5E2</accession>
<comment type="similarity">
    <text evidence="1">Belongs to the ROK (NagC/XylR) family.</text>
</comment>
<comment type="caution">
    <text evidence="3">The sequence shown here is derived from an EMBL/GenBank/DDBJ whole genome shotgun (WGS) entry which is preliminary data.</text>
</comment>
<keyword evidence="3" id="KW-0808">Transferase</keyword>
<dbReference type="Proteomes" id="UP000539111">
    <property type="component" value="Unassembled WGS sequence"/>
</dbReference>
<evidence type="ECO:0000259" key="2">
    <source>
        <dbReference type="Pfam" id="PF12802"/>
    </source>
</evidence>
<dbReference type="GO" id="GO:0016301">
    <property type="term" value="F:kinase activity"/>
    <property type="evidence" value="ECO:0007669"/>
    <property type="project" value="UniProtKB-KW"/>
</dbReference>
<dbReference type="Pfam" id="PF12802">
    <property type="entry name" value="MarR_2"/>
    <property type="match status" value="1"/>
</dbReference>
<dbReference type="SUPFAM" id="SSF46785">
    <property type="entry name" value="Winged helix' DNA-binding domain"/>
    <property type="match status" value="1"/>
</dbReference>
<dbReference type="InterPro" id="IPR043129">
    <property type="entry name" value="ATPase_NBD"/>
</dbReference>
<dbReference type="InterPro" id="IPR000835">
    <property type="entry name" value="HTH_MarR-typ"/>
</dbReference>
<dbReference type="Pfam" id="PF00480">
    <property type="entry name" value="ROK"/>
    <property type="match status" value="1"/>
</dbReference>
<evidence type="ECO:0000313" key="3">
    <source>
        <dbReference type="EMBL" id="NYI69212.1"/>
    </source>
</evidence>
<dbReference type="Gene3D" id="1.10.10.10">
    <property type="entry name" value="Winged helix-like DNA-binding domain superfamily/Winged helix DNA-binding domain"/>
    <property type="match status" value="1"/>
</dbReference>
<proteinExistence type="inferred from homology"/>
<dbReference type="AlphaFoldDB" id="A0A7Z0D5E2"/>
<keyword evidence="4" id="KW-1185">Reference proteome</keyword>
<evidence type="ECO:0000313" key="4">
    <source>
        <dbReference type="Proteomes" id="UP000539111"/>
    </source>
</evidence>
<organism evidence="3 4">
    <name type="scientific">Spelaeicoccus albus</name>
    <dbReference type="NCBI Taxonomy" id="1280376"/>
    <lineage>
        <taxon>Bacteria</taxon>
        <taxon>Bacillati</taxon>
        <taxon>Actinomycetota</taxon>
        <taxon>Actinomycetes</taxon>
        <taxon>Micrococcales</taxon>
        <taxon>Brevibacteriaceae</taxon>
        <taxon>Spelaeicoccus</taxon>
    </lineage>
</organism>
<dbReference type="InterPro" id="IPR049874">
    <property type="entry name" value="ROK_cs"/>
</dbReference>
<dbReference type="PROSITE" id="PS01125">
    <property type="entry name" value="ROK"/>
    <property type="match status" value="1"/>
</dbReference>
<dbReference type="PANTHER" id="PTHR18964:SF149">
    <property type="entry name" value="BIFUNCTIONAL UDP-N-ACETYLGLUCOSAMINE 2-EPIMERASE_N-ACETYLMANNOSAMINE KINASE"/>
    <property type="match status" value="1"/>
</dbReference>
<dbReference type="PANTHER" id="PTHR18964">
    <property type="entry name" value="ROK (REPRESSOR, ORF, KINASE) FAMILY"/>
    <property type="match status" value="1"/>
</dbReference>
<keyword evidence="3" id="KW-0418">Kinase</keyword>
<feature type="domain" description="HTH marR-type" evidence="2">
    <location>
        <begin position="14"/>
        <end position="60"/>
    </location>
</feature>
<protein>
    <submittedName>
        <fullName evidence="3">Putative NBD/HSP70 family sugar kinase</fullName>
    </submittedName>
</protein>
<dbReference type="EMBL" id="JACBZP010000001">
    <property type="protein sequence ID" value="NYI69212.1"/>
    <property type="molecule type" value="Genomic_DNA"/>
</dbReference>
<gene>
    <name evidence="3" type="ORF">BJY26_003518</name>
</gene>